<evidence type="ECO:0000256" key="11">
    <source>
        <dbReference type="ARBA" id="ARBA00022729"/>
    </source>
</evidence>
<evidence type="ECO:0000256" key="23">
    <source>
        <dbReference type="ARBA" id="ARBA00031034"/>
    </source>
</evidence>
<evidence type="ECO:0000256" key="17">
    <source>
        <dbReference type="ARBA" id="ARBA00023242"/>
    </source>
</evidence>
<gene>
    <name evidence="29" type="primary">LOC106478738</name>
</gene>
<dbReference type="InterPro" id="IPR006644">
    <property type="entry name" value="Cadg"/>
</dbReference>
<evidence type="ECO:0000256" key="16">
    <source>
        <dbReference type="ARBA" id="ARBA00023212"/>
    </source>
</evidence>
<evidence type="ECO:0000256" key="12">
    <source>
        <dbReference type="ARBA" id="ARBA00022989"/>
    </source>
</evidence>
<evidence type="ECO:0000256" key="9">
    <source>
        <dbReference type="ARBA" id="ARBA00022553"/>
    </source>
</evidence>
<evidence type="ECO:0000256" key="21">
    <source>
        <dbReference type="ARBA" id="ARBA00026224"/>
    </source>
</evidence>
<evidence type="ECO:0000313" key="28">
    <source>
        <dbReference type="Proteomes" id="UP000694941"/>
    </source>
</evidence>
<keyword evidence="15" id="KW-0325">Glycoprotein</keyword>
<evidence type="ECO:0000256" key="5">
    <source>
        <dbReference type="ARBA" id="ARBA00004642"/>
    </source>
</evidence>
<evidence type="ECO:0000256" key="20">
    <source>
        <dbReference type="ARBA" id="ARBA00024991"/>
    </source>
</evidence>
<reference evidence="29" key="1">
    <citation type="submission" date="2025-08" db="UniProtKB">
        <authorList>
            <consortium name="RefSeq"/>
        </authorList>
    </citation>
    <scope>IDENTIFICATION</scope>
    <source>
        <tissue evidence="29">Muscle</tissue>
    </source>
</reference>
<proteinExistence type="predicted"/>
<dbReference type="SMART" id="SM00736">
    <property type="entry name" value="CADG"/>
    <property type="match status" value="3"/>
</dbReference>
<dbReference type="InterPro" id="IPR041631">
    <property type="entry name" value="Alpha_DG1_N2"/>
</dbReference>
<feature type="compositionally biased region" description="Polar residues" evidence="25">
    <location>
        <begin position="1045"/>
        <end position="1055"/>
    </location>
</feature>
<feature type="transmembrane region" description="Helical" evidence="26">
    <location>
        <begin position="966"/>
        <end position="987"/>
    </location>
</feature>
<dbReference type="InterPro" id="IPR027468">
    <property type="entry name" value="Alpha-dystroglycan_domain_2"/>
</dbReference>
<evidence type="ECO:0000256" key="1">
    <source>
        <dbReference type="ARBA" id="ARBA00004135"/>
    </source>
</evidence>
<accession>A0ABM1C5V0</accession>
<keyword evidence="17" id="KW-0539">Nucleus</keyword>
<dbReference type="PROSITE" id="PS51699">
    <property type="entry name" value="SEA_DG"/>
    <property type="match status" value="2"/>
</dbReference>
<keyword evidence="26" id="KW-0472">Membrane</keyword>
<evidence type="ECO:0000256" key="22">
    <source>
        <dbReference type="ARBA" id="ARBA00030092"/>
    </source>
</evidence>
<dbReference type="Gene3D" id="2.60.40.10">
    <property type="entry name" value="Immunoglobulins"/>
    <property type="match status" value="3"/>
</dbReference>
<keyword evidence="14" id="KW-1015">Disulfide bond</keyword>
<feature type="domain" description="Peptidase S72" evidence="27">
    <location>
        <begin position="821"/>
        <end position="930"/>
    </location>
</feature>
<keyword evidence="16" id="KW-0206">Cytoskeleton</keyword>
<evidence type="ECO:0000256" key="4">
    <source>
        <dbReference type="ARBA" id="ARBA00004251"/>
    </source>
</evidence>
<dbReference type="PANTHER" id="PTHR21559:SF21">
    <property type="entry name" value="DYSTROGLYCAN 1"/>
    <property type="match status" value="1"/>
</dbReference>
<keyword evidence="7" id="KW-0963">Cytoplasm</keyword>
<evidence type="ECO:0000256" key="3">
    <source>
        <dbReference type="ARBA" id="ARBA00004245"/>
    </source>
</evidence>
<comment type="function">
    <text evidence="20">Transmembrane protein that plays important roles in connecting the extracellular matrix to the cytoskeleton. Acts as a cell adhesion receptor in both muscle and non-muscle tissues. Receptor for both DMD and UTRN and, through these interactions, scaffolds axin to the cytoskeleton. Also functions in cell adhesion-mediated signaling and implicated in cell polarity.</text>
</comment>
<evidence type="ECO:0000256" key="8">
    <source>
        <dbReference type="ARBA" id="ARBA00022525"/>
    </source>
</evidence>
<evidence type="ECO:0000256" key="14">
    <source>
        <dbReference type="ARBA" id="ARBA00023157"/>
    </source>
</evidence>
<evidence type="ECO:0000256" key="24">
    <source>
        <dbReference type="ARBA" id="ARBA00034100"/>
    </source>
</evidence>
<keyword evidence="6" id="KW-1003">Cell membrane</keyword>
<evidence type="ECO:0000256" key="25">
    <source>
        <dbReference type="SAM" id="MobiDB-lite"/>
    </source>
</evidence>
<evidence type="ECO:0000256" key="2">
    <source>
        <dbReference type="ARBA" id="ARBA00004239"/>
    </source>
</evidence>
<dbReference type="InterPro" id="IPR013783">
    <property type="entry name" value="Ig-like_fold"/>
</dbReference>
<keyword evidence="9" id="KW-0597">Phosphoprotein</keyword>
<evidence type="ECO:0000313" key="29">
    <source>
        <dbReference type="RefSeq" id="XP_013794752.1"/>
    </source>
</evidence>
<evidence type="ECO:0000256" key="15">
    <source>
        <dbReference type="ARBA" id="ARBA00023180"/>
    </source>
</evidence>
<evidence type="ECO:0000256" key="18">
    <source>
        <dbReference type="ARBA" id="ARBA00023257"/>
    </source>
</evidence>
<keyword evidence="8" id="KW-0964">Secreted</keyword>
<name>A0ABM1C5V0_LIMPO</name>
<evidence type="ECO:0000256" key="13">
    <source>
        <dbReference type="ARBA" id="ARBA00023018"/>
    </source>
</evidence>
<comment type="subcellular location">
    <subcellularLocation>
        <location evidence="1">Cell membrane</location>
        <location evidence="1">Sarcolemma</location>
    </subcellularLocation>
    <subcellularLocation>
        <location evidence="4">Cell membrane</location>
        <topology evidence="4">Single-pass type I membrane protein</topology>
    </subcellularLocation>
    <subcellularLocation>
        <location evidence="3">Cytoplasm</location>
        <location evidence="3">Cytoskeleton</location>
    </subcellularLocation>
    <subcellularLocation>
        <location evidence="5">Nucleus</location>
        <location evidence="5">Nucleoplasm</location>
    </subcellularLocation>
    <subcellularLocation>
        <location evidence="24">Postsynaptic cell membrane</location>
    </subcellularLocation>
    <subcellularLocation>
        <location evidence="2">Secreted</location>
        <location evidence="2">Extracellular space</location>
    </subcellularLocation>
</comment>
<dbReference type="Pfam" id="PF05345">
    <property type="entry name" value="He_PIG"/>
    <property type="match status" value="1"/>
</dbReference>
<evidence type="ECO:0000256" key="6">
    <source>
        <dbReference type="ARBA" id="ARBA00022475"/>
    </source>
</evidence>
<feature type="region of interest" description="Disordered" evidence="25">
    <location>
        <begin position="1019"/>
        <end position="1110"/>
    </location>
</feature>
<keyword evidence="28" id="KW-1185">Reference proteome</keyword>
<dbReference type="Pfam" id="PF18424">
    <property type="entry name" value="a_DG1_N2"/>
    <property type="match status" value="1"/>
</dbReference>
<dbReference type="RefSeq" id="XP_013794752.1">
    <property type="nucleotide sequence ID" value="XM_013939298.2"/>
</dbReference>
<keyword evidence="13" id="KW-0770">Synapse</keyword>
<evidence type="ECO:0000256" key="7">
    <source>
        <dbReference type="ARBA" id="ARBA00022490"/>
    </source>
</evidence>
<dbReference type="PANTHER" id="PTHR21559">
    <property type="entry name" value="DYSTROGLYCAN-RELATED"/>
    <property type="match status" value="1"/>
</dbReference>
<dbReference type="Proteomes" id="UP000694941">
    <property type="component" value="Unplaced"/>
</dbReference>
<evidence type="ECO:0000259" key="27">
    <source>
        <dbReference type="PROSITE" id="PS51699"/>
    </source>
</evidence>
<organism evidence="28 29">
    <name type="scientific">Limulus polyphemus</name>
    <name type="common">Atlantic horseshoe crab</name>
    <dbReference type="NCBI Taxonomy" id="6850"/>
    <lineage>
        <taxon>Eukaryota</taxon>
        <taxon>Metazoa</taxon>
        <taxon>Ecdysozoa</taxon>
        <taxon>Arthropoda</taxon>
        <taxon>Chelicerata</taxon>
        <taxon>Merostomata</taxon>
        <taxon>Xiphosura</taxon>
        <taxon>Limulidae</taxon>
        <taxon>Limulus</taxon>
    </lineage>
</organism>
<keyword evidence="18" id="KW-0628">Postsynaptic cell membrane</keyword>
<dbReference type="Gene3D" id="3.30.70.1040">
    <property type="entry name" value="Dystroglycan, domain 2"/>
    <property type="match status" value="1"/>
</dbReference>
<evidence type="ECO:0000256" key="26">
    <source>
        <dbReference type="SAM" id="Phobius"/>
    </source>
</evidence>
<dbReference type="CDD" id="cd11303">
    <property type="entry name" value="Dystroglycan_repeat"/>
    <property type="match status" value="1"/>
</dbReference>
<dbReference type="InterPro" id="IPR030398">
    <property type="entry name" value="SEA_DG_dom"/>
</dbReference>
<feature type="compositionally biased region" description="Basic and acidic residues" evidence="25">
    <location>
        <begin position="1056"/>
        <end position="1070"/>
    </location>
</feature>
<protein>
    <recommendedName>
        <fullName evidence="21">Dystroglycan 1</fullName>
    </recommendedName>
    <alternativeName>
        <fullName evidence="23">Dystroglycan</fullName>
    </alternativeName>
    <alternativeName>
        <fullName evidence="22">Dystrophin-associated glycoprotein 1</fullName>
    </alternativeName>
</protein>
<keyword evidence="12 26" id="KW-1133">Transmembrane helix</keyword>
<dbReference type="SUPFAM" id="SSF49313">
    <property type="entry name" value="Cadherin-like"/>
    <property type="match status" value="3"/>
</dbReference>
<dbReference type="Pfam" id="PF05454">
    <property type="entry name" value="DAG1"/>
    <property type="match status" value="2"/>
</dbReference>
<sequence length="1110" mass="124997">MMKNKIVCCESFFYFLMKKVPNRPITRYTLMLVLCLSAASACSVKTVTDDIKRFWGVPDTTATVGKIFNYTIPDDAFSGHISHLEVTEAGEQTLPSWLYFDKYNGTFQGVPSEADLGQYYISVKAIGPCSVQGTLSTDQDVFSIEVVEEHPSMTAAVPLPDLTTESLHCPSGAPVTITSLMLDANLEEIPPTTRVILLSKMATFLDLPIDLLKLASLGTDQKIPEDSAVLAGAGTLKRRQEIGVMLQWQVGCSGEIHHDHNNRISKLERAVEDGVLATLLGFPVIGWQVVANQPKMTRREKRQVAIRGTPVLEPTQPTRWQVLPKYVEEEELTIETEFPQSRIIPTMISPTYNSPSHHHRHHHGEQLIHKEIVIPPTIHYHMAPTTWPSSPFPTPVYQPDIPTIYVPPSLIESSEPSRNLPEELTPVGHLLSSLTQANIISKPTEALPIPSRTFALTSSVVPFDIKPTTTQMSETSKIKVNHKPTIEKRVKKLSMVAGSIWSYHIPADTFLDVEDGNTRHLKLIFMTGERTAIPSSSWIQFDPANQTLYALPLKDNIGKYEFILEAMDSEGMTTHDRLEIHVRQHPSARAIHHEFSMILKYKKWQYRLAIDWQIEVVQRLAKLYGDTHTRNVNVQSISLEPVTLTWTNFTLPKYPCPRENITELMNKIIADDEGHPTKALRKEMGDDLDVQKVTVNFLGVCHHPISSTPTHKNFEPMLRNPIEQINGTVGEILRFRVPDDTFYDFEDGSTRYLKLTFLTIDNINPPKSLWVQFDAKSQELYGLPFDNDMGRHEFQMVAMDEHGKEVNDAFVIVIHQRPPRKRSVEFSLHIEYDFENFDHDTGKKVLVAWKLARLFGDSDPRYITVTSISKGSVVYAWTNNTLPHNPCPKNTISNLVKYLFNENGTISSRLINAMNPEFRITKADAMPLGICLGAVTPTSVTVTPTPEVKEAEATGTSNDDIYITTIIPAVVIAVMLVIAALVAFFLYRKKRKGKMTMQDNSTFISKGIPIIFADELEEKPDPAKPPVIMKNERPPLAPPDYPRSSRGSSRDTTPQTERKETANHSVDLHPDTISSPPYQPPPPFTTNRDNKNFRPKTTPTFRQPPPYVPP</sequence>
<evidence type="ECO:0000256" key="19">
    <source>
        <dbReference type="ARBA" id="ARBA00023567"/>
    </source>
</evidence>
<feature type="domain" description="Peptidase S72" evidence="27">
    <location>
        <begin position="590"/>
        <end position="700"/>
    </location>
</feature>
<dbReference type="SUPFAM" id="SSF111006">
    <property type="entry name" value="Dystroglycan, domain 2"/>
    <property type="match status" value="1"/>
</dbReference>
<keyword evidence="10 26" id="KW-0812">Transmembrane</keyword>
<dbReference type="GeneID" id="106478738"/>
<keyword evidence="11" id="KW-0732">Signal</keyword>
<comment type="function">
    <text evidence="19">The dystroglycan complex is involved in a number of processes including laminin and basement membrane assembly, sarcolemmal stability, cell survival, peripheral nerve myelination, nodal structure, cell migration, and epithelial polarization.</text>
</comment>
<evidence type="ECO:0000256" key="10">
    <source>
        <dbReference type="ARBA" id="ARBA00022692"/>
    </source>
</evidence>
<dbReference type="InterPro" id="IPR008465">
    <property type="entry name" value="DAG1_C"/>
</dbReference>
<dbReference type="InterPro" id="IPR015919">
    <property type="entry name" value="Cadherin-like_sf"/>
</dbReference>